<proteinExistence type="predicted"/>
<protein>
    <submittedName>
        <fullName evidence="1">Uncharacterized protein</fullName>
    </submittedName>
</protein>
<sequence length="143" mass="16625">MVEHPAFNRLVLSSNLRRPISKPNCSMPFKKESIQLLMFFLSLPFFGVPFSKAGLNRFTTLDKFDDWLIERKFDPKSNQIFCRASMPKYGSWFDARVRLATEDNELLMPNDLGVSYELSPRLREKLKVALENCRAGLIYTLKN</sequence>
<dbReference type="STRING" id="93059.P9211_05871"/>
<dbReference type="EMBL" id="CP000878">
    <property type="protein sequence ID" value="ABX08518.1"/>
    <property type="molecule type" value="Genomic_DNA"/>
</dbReference>
<gene>
    <name evidence="1" type="ordered locus">P9211_05871</name>
</gene>
<keyword evidence="2" id="KW-1185">Reference proteome</keyword>
<accession>A9BEK8</accession>
<dbReference type="KEGG" id="pmj:P9211_05871"/>
<dbReference type="HOGENOM" id="CLU_1804468_0_0_3"/>
<dbReference type="AlphaFoldDB" id="A9BEK8"/>
<dbReference type="eggNOG" id="ENOG502ZVN4">
    <property type="taxonomic scope" value="Bacteria"/>
</dbReference>
<reference evidence="1 2" key="1">
    <citation type="journal article" date="2007" name="PLoS Genet.">
        <title>Patterns and implications of gene gain and loss in the evolution of Prochlorococcus.</title>
        <authorList>
            <person name="Kettler G.C."/>
            <person name="Martiny A.C."/>
            <person name="Huang K."/>
            <person name="Zucker J."/>
            <person name="Coleman M.L."/>
            <person name="Rodrigue S."/>
            <person name="Chen F."/>
            <person name="Lapidus A."/>
            <person name="Ferriera S."/>
            <person name="Johnson J."/>
            <person name="Steglich C."/>
            <person name="Church G.M."/>
            <person name="Richardson P."/>
            <person name="Chisholm S.W."/>
        </authorList>
    </citation>
    <scope>NUCLEOTIDE SEQUENCE [LARGE SCALE GENOMIC DNA]</scope>
    <source>
        <strain evidence="2">MIT 9211</strain>
    </source>
</reference>
<dbReference type="Proteomes" id="UP000000788">
    <property type="component" value="Chromosome"/>
</dbReference>
<evidence type="ECO:0000313" key="1">
    <source>
        <dbReference type="EMBL" id="ABX08518.1"/>
    </source>
</evidence>
<evidence type="ECO:0000313" key="2">
    <source>
        <dbReference type="Proteomes" id="UP000000788"/>
    </source>
</evidence>
<name>A9BEK8_PROM4</name>
<organism evidence="1 2">
    <name type="scientific">Prochlorococcus marinus (strain MIT 9211)</name>
    <dbReference type="NCBI Taxonomy" id="93059"/>
    <lineage>
        <taxon>Bacteria</taxon>
        <taxon>Bacillati</taxon>
        <taxon>Cyanobacteriota</taxon>
        <taxon>Cyanophyceae</taxon>
        <taxon>Synechococcales</taxon>
        <taxon>Prochlorococcaceae</taxon>
        <taxon>Prochlorococcus</taxon>
    </lineage>
</organism>